<reference evidence="1 2" key="1">
    <citation type="submission" date="2019-05" db="EMBL/GenBank/DDBJ databases">
        <authorList>
            <person name="Chen C."/>
        </authorList>
    </citation>
    <scope>NUCLEOTIDE SEQUENCE [LARGE SCALE GENOMIC DNA]</scope>
    <source>
        <strain evidence="1 2">HB172198</strain>
    </source>
</reference>
<dbReference type="Proteomes" id="UP000300879">
    <property type="component" value="Chromosome"/>
</dbReference>
<keyword evidence="1" id="KW-0167">Capsid protein</keyword>
<organism evidence="1 2">
    <name type="scientific">Paenibacillus algicola</name>
    <dbReference type="NCBI Taxonomy" id="2565926"/>
    <lineage>
        <taxon>Bacteria</taxon>
        <taxon>Bacillati</taxon>
        <taxon>Bacillota</taxon>
        <taxon>Bacilli</taxon>
        <taxon>Bacillales</taxon>
        <taxon>Paenibacillaceae</taxon>
        <taxon>Paenibacillus</taxon>
    </lineage>
</organism>
<proteinExistence type="predicted"/>
<dbReference type="NCBIfam" id="TIGR02728">
    <property type="entry name" value="spore_gerQ"/>
    <property type="match status" value="1"/>
</dbReference>
<evidence type="ECO:0000313" key="2">
    <source>
        <dbReference type="Proteomes" id="UP000300879"/>
    </source>
</evidence>
<keyword evidence="1" id="KW-0946">Virion</keyword>
<sequence length="176" mass="18957">MMNFGVPSNPVIGNGNGYPGLSQQSQRGAAPGYSANVPPQMTGGAGYTANVPQQAMGSKGYSANVPPQVMSGATMTPSGQVLPTPQFEQSYIENILRLNLGKQATFYMTYENNSQWNAKIFTGVIEAAGRDHIVISERQSGRRLILLMVNLDYVVFDEPLNYQYPGVIGNPPPTGR</sequence>
<accession>A0A4P8XMR7</accession>
<dbReference type="Pfam" id="PF09671">
    <property type="entry name" value="Spore_GerQ"/>
    <property type="match status" value="1"/>
</dbReference>
<dbReference type="EMBL" id="CP040396">
    <property type="protein sequence ID" value="QCT02841.1"/>
    <property type="molecule type" value="Genomic_DNA"/>
</dbReference>
<dbReference type="KEGG" id="palo:E6C60_2126"/>
<keyword evidence="2" id="KW-1185">Reference proteome</keyword>
<name>A0A4P8XMR7_9BACL</name>
<gene>
    <name evidence="1" type="ORF">E6C60_2126</name>
</gene>
<protein>
    <submittedName>
        <fullName evidence="1">Spore coat protein GerQ</fullName>
    </submittedName>
</protein>
<dbReference type="PIRSF" id="PIRSF038931">
    <property type="entry name" value="GerQ"/>
    <property type="match status" value="1"/>
</dbReference>
<dbReference type="InterPro" id="IPR014099">
    <property type="entry name" value="Spore_coat_GerQ"/>
</dbReference>
<evidence type="ECO:0000313" key="1">
    <source>
        <dbReference type="EMBL" id="QCT02841.1"/>
    </source>
</evidence>
<dbReference type="AlphaFoldDB" id="A0A4P8XMR7"/>